<evidence type="ECO:0000256" key="1">
    <source>
        <dbReference type="SAM" id="Phobius"/>
    </source>
</evidence>
<sequence length="44" mass="5249">MWRKSIFVVVTRTVDTIFIGLANLLVAIKKKRWQAWKKGHHSER</sequence>
<comment type="caution">
    <text evidence="2">The sequence shown here is derived from an EMBL/GenBank/DDBJ whole genome shotgun (WGS) entry which is preliminary data.</text>
</comment>
<dbReference type="Proteomes" id="UP000004605">
    <property type="component" value="Unassembled WGS sequence"/>
</dbReference>
<keyword evidence="1" id="KW-0812">Transmembrane</keyword>
<gene>
    <name evidence="2" type="ORF">VII00023_00730</name>
</gene>
<organism evidence="2 3">
    <name type="scientific">Vibrio ichthyoenteri ATCC 700023</name>
    <dbReference type="NCBI Taxonomy" id="870968"/>
    <lineage>
        <taxon>Bacteria</taxon>
        <taxon>Pseudomonadati</taxon>
        <taxon>Pseudomonadota</taxon>
        <taxon>Gammaproteobacteria</taxon>
        <taxon>Vibrionales</taxon>
        <taxon>Vibrionaceae</taxon>
        <taxon>Vibrio</taxon>
    </lineage>
</organism>
<reference evidence="2 3" key="1">
    <citation type="journal article" date="2012" name="Int. J. Syst. Evol. Microbiol.">
        <title>Vibrio caribbeanicus sp. nov., isolated from the marine sponge Scleritoderma cyanea.</title>
        <authorList>
            <person name="Hoffmann M."/>
            <person name="Monday S.R."/>
            <person name="Allard M.W."/>
            <person name="Strain E.A."/>
            <person name="Whittaker P."/>
            <person name="Naum M."/>
            <person name="McCarthy P.J."/>
            <person name="Lopez J.V."/>
            <person name="Fischer M."/>
            <person name="Brown E.W."/>
        </authorList>
    </citation>
    <scope>NUCLEOTIDE SEQUENCE [LARGE SCALE GENOMIC DNA]</scope>
    <source>
        <strain evidence="2 3">ATCC 700023</strain>
    </source>
</reference>
<proteinExistence type="predicted"/>
<evidence type="ECO:0000313" key="2">
    <source>
        <dbReference type="EMBL" id="EGU47134.1"/>
    </source>
</evidence>
<feature type="transmembrane region" description="Helical" evidence="1">
    <location>
        <begin position="6"/>
        <end position="28"/>
    </location>
</feature>
<dbReference type="EMBL" id="AFWF01000028">
    <property type="protein sequence ID" value="EGU47134.1"/>
    <property type="molecule type" value="Genomic_DNA"/>
</dbReference>
<evidence type="ECO:0000313" key="3">
    <source>
        <dbReference type="Proteomes" id="UP000004605"/>
    </source>
</evidence>
<protein>
    <submittedName>
        <fullName evidence="2">Uncharacterized protein</fullName>
    </submittedName>
</protein>
<accession>F9RXY5</accession>
<keyword evidence="1" id="KW-0472">Membrane</keyword>
<dbReference type="AlphaFoldDB" id="F9RXY5"/>
<name>F9RXY5_9VIBR</name>
<keyword evidence="3" id="KW-1185">Reference proteome</keyword>
<keyword evidence="1" id="KW-1133">Transmembrane helix</keyword>